<dbReference type="Proteomes" id="UP000217838">
    <property type="component" value="Unassembled WGS sequence"/>
</dbReference>
<proteinExistence type="predicted"/>
<evidence type="ECO:0000256" key="1">
    <source>
        <dbReference type="SAM" id="SignalP"/>
    </source>
</evidence>
<reference evidence="3" key="1">
    <citation type="submission" date="2017-08" db="EMBL/GenBank/DDBJ databases">
        <title>A dynamic microbial community with high functional redundancy inhabits the cold, oxic subseafloor aquifer.</title>
        <authorList>
            <person name="Tully B.J."/>
            <person name="Wheat C.G."/>
            <person name="Glazer B.T."/>
            <person name="Huber J.A."/>
        </authorList>
    </citation>
    <scope>NUCLEOTIDE SEQUENCE [LARGE SCALE GENOMIC DNA]</scope>
</reference>
<name>A0A2A4YE85_UNCAE</name>
<keyword evidence="1" id="KW-0732">Signal</keyword>
<sequence>MKHKRFKSIFLAALFLLSASPLIAIINDNGDWQLWNYNRFYDDLNDKFGIMFEEEFRIGDDISKLFYQHTAVGFYYYIYDWMYILPAYRQIFVRDATVNVWHPIYMPYLDIKFLKDGEKWKFRNRSRFEYRIIDIPGAKDRFVYRNMTKYVLPFEFTRFKIQPYIAEEFFITTFNGFDQNRVSAGLEIPFLKEFFMDIYYRLRSVKPINKWKHQNIIGVNFVIDF</sequence>
<feature type="chain" id="PRO_5012856631" description="DUF2490 domain-containing protein" evidence="1">
    <location>
        <begin position="25"/>
        <end position="225"/>
    </location>
</feature>
<protein>
    <recommendedName>
        <fullName evidence="4">DUF2490 domain-containing protein</fullName>
    </recommendedName>
</protein>
<evidence type="ECO:0000313" key="2">
    <source>
        <dbReference type="EMBL" id="PCI92635.1"/>
    </source>
</evidence>
<evidence type="ECO:0000313" key="3">
    <source>
        <dbReference type="Proteomes" id="UP000217838"/>
    </source>
</evidence>
<comment type="caution">
    <text evidence="2">The sequence shown here is derived from an EMBL/GenBank/DDBJ whole genome shotgun (WGS) entry which is preliminary data.</text>
</comment>
<dbReference type="InterPro" id="IPR019619">
    <property type="entry name" value="DUF2490"/>
</dbReference>
<gene>
    <name evidence="2" type="ORF">COB11_06915</name>
</gene>
<dbReference type="AlphaFoldDB" id="A0A2A4YE85"/>
<feature type="signal peptide" evidence="1">
    <location>
        <begin position="1"/>
        <end position="24"/>
    </location>
</feature>
<accession>A0A2A4YE85</accession>
<dbReference type="EMBL" id="NVUU01000092">
    <property type="protein sequence ID" value="PCI92635.1"/>
    <property type="molecule type" value="Genomic_DNA"/>
</dbReference>
<dbReference type="Pfam" id="PF10677">
    <property type="entry name" value="DUF2490"/>
    <property type="match status" value="1"/>
</dbReference>
<organism evidence="2 3">
    <name type="scientific">Aerophobetes bacterium</name>
    <dbReference type="NCBI Taxonomy" id="2030807"/>
    <lineage>
        <taxon>Bacteria</taxon>
        <taxon>Candidatus Aerophobota</taxon>
    </lineage>
</organism>
<evidence type="ECO:0008006" key="4">
    <source>
        <dbReference type="Google" id="ProtNLM"/>
    </source>
</evidence>